<evidence type="ECO:0000256" key="1">
    <source>
        <dbReference type="ARBA" id="ARBA00022460"/>
    </source>
</evidence>
<dbReference type="PROSITE" id="PS51155">
    <property type="entry name" value="CHIT_BIND_RR_2"/>
    <property type="match status" value="1"/>
</dbReference>
<feature type="compositionally biased region" description="Low complexity" evidence="2">
    <location>
        <begin position="175"/>
        <end position="185"/>
    </location>
</feature>
<organism evidence="4">
    <name type="scientific">Daphnia magna</name>
    <dbReference type="NCBI Taxonomy" id="35525"/>
    <lineage>
        <taxon>Eukaryota</taxon>
        <taxon>Metazoa</taxon>
        <taxon>Ecdysozoa</taxon>
        <taxon>Arthropoda</taxon>
        <taxon>Crustacea</taxon>
        <taxon>Branchiopoda</taxon>
        <taxon>Diplostraca</taxon>
        <taxon>Cladocera</taxon>
        <taxon>Anomopoda</taxon>
        <taxon>Daphniidae</taxon>
        <taxon>Daphnia</taxon>
    </lineage>
</organism>
<accession>A0A0P5X192</accession>
<feature type="signal peptide" evidence="3">
    <location>
        <begin position="1"/>
        <end position="23"/>
    </location>
</feature>
<dbReference type="EMBL" id="GDIP01235899">
    <property type="protein sequence ID" value="JAI87502.1"/>
    <property type="molecule type" value="Transcribed_RNA"/>
</dbReference>
<dbReference type="GO" id="GO:0005615">
    <property type="term" value="C:extracellular space"/>
    <property type="evidence" value="ECO:0007669"/>
    <property type="project" value="TreeGrafter"/>
</dbReference>
<dbReference type="InterPro" id="IPR000618">
    <property type="entry name" value="Insect_cuticle"/>
</dbReference>
<feature type="chain" id="PRO_5013462976" evidence="3">
    <location>
        <begin position="24"/>
        <end position="198"/>
    </location>
</feature>
<evidence type="ECO:0000256" key="2">
    <source>
        <dbReference type="SAM" id="MobiDB-lite"/>
    </source>
</evidence>
<name>A0A0P5X192_9CRUS</name>
<dbReference type="PANTHER" id="PTHR12236">
    <property type="entry name" value="STRUCTURAL CONTITUENT OF CUTICLE"/>
    <property type="match status" value="1"/>
</dbReference>
<evidence type="ECO:0000256" key="3">
    <source>
        <dbReference type="SAM" id="SignalP"/>
    </source>
</evidence>
<reference evidence="4" key="1">
    <citation type="submission" date="2015-10" db="EMBL/GenBank/DDBJ databases">
        <title>Daphnia magna gene sets from two clonal populations assembled and annotated with EvidentialGene.</title>
        <authorList>
            <person name="Gilbert D."/>
            <person name="Podicheti R."/>
            <person name="Orsini L."/>
            <person name="Colbourne J."/>
            <person name="Pfrender M."/>
        </authorList>
    </citation>
    <scope>NUCLEOTIDE SEQUENCE</scope>
</reference>
<dbReference type="PANTHER" id="PTHR12236:SF79">
    <property type="entry name" value="CUTICULAR PROTEIN 50CB-RELATED"/>
    <property type="match status" value="1"/>
</dbReference>
<dbReference type="Pfam" id="PF00379">
    <property type="entry name" value="Chitin_bind_4"/>
    <property type="match status" value="1"/>
</dbReference>
<keyword evidence="1" id="KW-0193">Cuticle</keyword>
<protein>
    <submittedName>
        <fullName evidence="4">Pro-resilin</fullName>
    </submittedName>
</protein>
<dbReference type="AlphaFoldDB" id="A0A0P5X192"/>
<dbReference type="GO" id="GO:0031012">
    <property type="term" value="C:extracellular matrix"/>
    <property type="evidence" value="ECO:0007669"/>
    <property type="project" value="TreeGrafter"/>
</dbReference>
<sequence>MNKFVALALVFAAIIAAEVPASAKPFYAKPSYPAPGAYPTPAPAAYTTKAAYPTPSPAYQKPGSERPAYSKPAEGSHPLMPFSFAYEVKDDPTSQDFSHKENSDGKVVSGSYRVVLPDSRIQIVTYKADENGYVADVKYEGEAKYDEYKPSAAPAYTKPNYSAEPAYPKPANPEPSSYAKAAHPKPAYPKPVSTKSYN</sequence>
<dbReference type="OrthoDB" id="6423516at2759"/>
<reference evidence="4" key="2">
    <citation type="submission" date="2015-10" db="EMBL/GenBank/DDBJ databases">
        <authorList>
            <person name="Gilbert D.G."/>
        </authorList>
    </citation>
    <scope>NUCLEOTIDE SEQUENCE</scope>
</reference>
<proteinExistence type="predicted"/>
<keyword evidence="3" id="KW-0732">Signal</keyword>
<dbReference type="GO" id="GO:0042302">
    <property type="term" value="F:structural constituent of cuticle"/>
    <property type="evidence" value="ECO:0007669"/>
    <property type="project" value="UniProtKB-UniRule"/>
</dbReference>
<dbReference type="InterPro" id="IPR051217">
    <property type="entry name" value="Insect_Cuticle_Struc_Prot"/>
</dbReference>
<feature type="region of interest" description="Disordered" evidence="2">
    <location>
        <begin position="148"/>
        <end position="198"/>
    </location>
</feature>
<evidence type="ECO:0000313" key="4">
    <source>
        <dbReference type="EMBL" id="JAI87502.1"/>
    </source>
</evidence>